<dbReference type="AlphaFoldDB" id="A0A183SFQ9"/>
<proteinExistence type="predicted"/>
<dbReference type="OrthoDB" id="425014at2759"/>
<protein>
    <submittedName>
        <fullName evidence="1 3">Uncharacterized protein</fullName>
    </submittedName>
</protein>
<sequence>MLSVMLMDAHHDEPPGIRIAYRMDGRLVHQWRMRINTEKTVIMYQLPSHTSYNTARINVNGTQLKSVDTFTYLGSNLCHSNKIDDEVAHRIAKASKVFGCMQNIIWNRHGLHLSTKLKM</sequence>
<dbReference type="PANTHER" id="PTHR47027:SF20">
    <property type="entry name" value="REVERSE TRANSCRIPTASE-LIKE PROTEIN WITH RNA-DIRECTED DNA POLYMERASE DOMAIN"/>
    <property type="match status" value="1"/>
</dbReference>
<evidence type="ECO:0000313" key="1">
    <source>
        <dbReference type="EMBL" id="VDL89442.1"/>
    </source>
</evidence>
<dbReference type="WBParaSite" id="SSLN_0000315701-mRNA-1">
    <property type="protein sequence ID" value="SSLN_0000315701-mRNA-1"/>
    <property type="gene ID" value="SSLN_0000315701"/>
</dbReference>
<evidence type="ECO:0000313" key="3">
    <source>
        <dbReference type="WBParaSite" id="SSLN_0000315701-mRNA-1"/>
    </source>
</evidence>
<reference evidence="1 2" key="2">
    <citation type="submission" date="2018-11" db="EMBL/GenBank/DDBJ databases">
        <authorList>
            <consortium name="Pathogen Informatics"/>
        </authorList>
    </citation>
    <scope>NUCLEOTIDE SEQUENCE [LARGE SCALE GENOMIC DNA]</scope>
    <source>
        <strain evidence="1 2">NST_G2</strain>
    </source>
</reference>
<reference evidence="3" key="1">
    <citation type="submission" date="2016-06" db="UniProtKB">
        <authorList>
            <consortium name="WormBaseParasite"/>
        </authorList>
    </citation>
    <scope>IDENTIFICATION</scope>
</reference>
<dbReference type="PANTHER" id="PTHR47027">
    <property type="entry name" value="REVERSE TRANSCRIPTASE DOMAIN-CONTAINING PROTEIN"/>
    <property type="match status" value="1"/>
</dbReference>
<dbReference type="Proteomes" id="UP000275846">
    <property type="component" value="Unassembled WGS sequence"/>
</dbReference>
<dbReference type="EMBL" id="UYSU01032413">
    <property type="protein sequence ID" value="VDL89442.1"/>
    <property type="molecule type" value="Genomic_DNA"/>
</dbReference>
<keyword evidence="2" id="KW-1185">Reference proteome</keyword>
<gene>
    <name evidence="1" type="ORF">SSLN_LOCUS3057</name>
</gene>
<accession>A0A183SFQ9</accession>
<name>A0A183SFQ9_SCHSO</name>
<evidence type="ECO:0000313" key="2">
    <source>
        <dbReference type="Proteomes" id="UP000275846"/>
    </source>
</evidence>
<organism evidence="3">
    <name type="scientific">Schistocephalus solidus</name>
    <name type="common">Tapeworm</name>
    <dbReference type="NCBI Taxonomy" id="70667"/>
    <lineage>
        <taxon>Eukaryota</taxon>
        <taxon>Metazoa</taxon>
        <taxon>Spiralia</taxon>
        <taxon>Lophotrochozoa</taxon>
        <taxon>Platyhelminthes</taxon>
        <taxon>Cestoda</taxon>
        <taxon>Eucestoda</taxon>
        <taxon>Diphyllobothriidea</taxon>
        <taxon>Diphyllobothriidae</taxon>
        <taxon>Schistocephalus</taxon>
    </lineage>
</organism>